<accession>A0A8H7ANU4</accession>
<sequence length="304" mass="33413">MSYTFPSANTVLVFNLAGGTETSKIPEPTLGAVPAPATAPRKPAEEAPRDKDAHIGELLAEVDAEAYKIADIPENWNVSVPDETPVPSEPLEAPNCNTEKSVPVNVHQNPNPLALQVGSNGEVPRWKPGSVIKWNYFPSGWPGGETQAREVGEMMAQATLDWNKANIGVTFSPGTTLKECTFVLGFNAARTPLIAEAFFPNSNDLSYVNVYSQGIYSSWYKQLRAVFRHELGHVLGLRHEFAMDPGSQYEGGSVQFGTRDAYSVMNYRDEPPTLTQKDIDTARAFYAYTGEYIGSMPVRDYIPY</sequence>
<dbReference type="SUPFAM" id="SSF55486">
    <property type="entry name" value="Metalloproteases ('zincins'), catalytic domain"/>
    <property type="match status" value="1"/>
</dbReference>
<evidence type="ECO:0000256" key="1">
    <source>
        <dbReference type="SAM" id="MobiDB-lite"/>
    </source>
</evidence>
<evidence type="ECO:0000313" key="2">
    <source>
        <dbReference type="EMBL" id="KAF7510322.1"/>
    </source>
</evidence>
<dbReference type="Proteomes" id="UP000606974">
    <property type="component" value="Unassembled WGS sequence"/>
</dbReference>
<evidence type="ECO:0008006" key="4">
    <source>
        <dbReference type="Google" id="ProtNLM"/>
    </source>
</evidence>
<feature type="compositionally biased region" description="Basic and acidic residues" evidence="1">
    <location>
        <begin position="42"/>
        <end position="51"/>
    </location>
</feature>
<dbReference type="Gene3D" id="3.40.390.10">
    <property type="entry name" value="Collagenase (Catalytic Domain)"/>
    <property type="match status" value="1"/>
</dbReference>
<dbReference type="EMBL" id="JAACFV010000031">
    <property type="protein sequence ID" value="KAF7510322.1"/>
    <property type="molecule type" value="Genomic_DNA"/>
</dbReference>
<dbReference type="OrthoDB" id="406838at2759"/>
<dbReference type="GO" id="GO:0008237">
    <property type="term" value="F:metallopeptidase activity"/>
    <property type="evidence" value="ECO:0007669"/>
    <property type="project" value="InterPro"/>
</dbReference>
<dbReference type="InterPro" id="IPR024079">
    <property type="entry name" value="MetalloPept_cat_dom_sf"/>
</dbReference>
<organism evidence="2 3">
    <name type="scientific">Endocarpon pusillum</name>
    <dbReference type="NCBI Taxonomy" id="364733"/>
    <lineage>
        <taxon>Eukaryota</taxon>
        <taxon>Fungi</taxon>
        <taxon>Dikarya</taxon>
        <taxon>Ascomycota</taxon>
        <taxon>Pezizomycotina</taxon>
        <taxon>Eurotiomycetes</taxon>
        <taxon>Chaetothyriomycetidae</taxon>
        <taxon>Verrucariales</taxon>
        <taxon>Verrucariaceae</taxon>
        <taxon>Endocarpon</taxon>
    </lineage>
</organism>
<proteinExistence type="predicted"/>
<protein>
    <recommendedName>
        <fullName evidence="4">Peptidase metallopeptidase domain-containing protein</fullName>
    </recommendedName>
</protein>
<name>A0A8H7ANU4_9EURO</name>
<reference evidence="2" key="1">
    <citation type="submission" date="2020-02" db="EMBL/GenBank/DDBJ databases">
        <authorList>
            <person name="Palmer J.M."/>
        </authorList>
    </citation>
    <scope>NUCLEOTIDE SEQUENCE</scope>
    <source>
        <strain evidence="2">EPUS1.4</strain>
        <tissue evidence="2">Thallus</tissue>
    </source>
</reference>
<feature type="region of interest" description="Disordered" evidence="1">
    <location>
        <begin position="21"/>
        <end position="51"/>
    </location>
</feature>
<comment type="caution">
    <text evidence="2">The sequence shown here is derived from an EMBL/GenBank/DDBJ whole genome shotgun (WGS) entry which is preliminary data.</text>
</comment>
<keyword evidence="3" id="KW-1185">Reference proteome</keyword>
<gene>
    <name evidence="2" type="ORF">GJ744_006818</name>
</gene>
<evidence type="ECO:0000313" key="3">
    <source>
        <dbReference type="Proteomes" id="UP000606974"/>
    </source>
</evidence>
<dbReference type="AlphaFoldDB" id="A0A8H7ANU4"/>